<dbReference type="STRING" id="550983.A4R26_01225"/>
<dbReference type="Pfam" id="PF03706">
    <property type="entry name" value="LPG_synthase_TM"/>
    <property type="match status" value="1"/>
</dbReference>
<feature type="transmembrane region" description="Helical" evidence="6">
    <location>
        <begin position="227"/>
        <end position="249"/>
    </location>
</feature>
<dbReference type="InterPro" id="IPR022791">
    <property type="entry name" value="L-PG_synthase/AglD"/>
</dbReference>
<dbReference type="PANTHER" id="PTHR39087:SF2">
    <property type="entry name" value="UPF0104 MEMBRANE PROTEIN MJ1595"/>
    <property type="match status" value="1"/>
</dbReference>
<feature type="transmembrane region" description="Helical" evidence="6">
    <location>
        <begin position="6"/>
        <end position="24"/>
    </location>
</feature>
<evidence type="ECO:0000313" key="8">
    <source>
        <dbReference type="Proteomes" id="UP000192276"/>
    </source>
</evidence>
<evidence type="ECO:0000256" key="1">
    <source>
        <dbReference type="ARBA" id="ARBA00004651"/>
    </source>
</evidence>
<dbReference type="EMBL" id="LWBP01000001">
    <property type="protein sequence ID" value="OQP68458.1"/>
    <property type="molecule type" value="Genomic_DNA"/>
</dbReference>
<keyword evidence="8" id="KW-1185">Reference proteome</keyword>
<organism evidence="7 8">
    <name type="scientific">Niastella populi</name>
    <dbReference type="NCBI Taxonomy" id="550983"/>
    <lineage>
        <taxon>Bacteria</taxon>
        <taxon>Pseudomonadati</taxon>
        <taxon>Bacteroidota</taxon>
        <taxon>Chitinophagia</taxon>
        <taxon>Chitinophagales</taxon>
        <taxon>Chitinophagaceae</taxon>
        <taxon>Niastella</taxon>
    </lineage>
</organism>
<evidence type="ECO:0000256" key="3">
    <source>
        <dbReference type="ARBA" id="ARBA00022692"/>
    </source>
</evidence>
<dbReference type="GO" id="GO:0005886">
    <property type="term" value="C:plasma membrane"/>
    <property type="evidence" value="ECO:0007669"/>
    <property type="project" value="UniProtKB-SubCell"/>
</dbReference>
<keyword evidence="2" id="KW-1003">Cell membrane</keyword>
<feature type="transmembrane region" description="Helical" evidence="6">
    <location>
        <begin position="44"/>
        <end position="61"/>
    </location>
</feature>
<name>A0A1V9GDD0_9BACT</name>
<evidence type="ECO:0000313" key="7">
    <source>
        <dbReference type="EMBL" id="OQP68458.1"/>
    </source>
</evidence>
<keyword evidence="4 6" id="KW-1133">Transmembrane helix</keyword>
<evidence type="ECO:0000256" key="4">
    <source>
        <dbReference type="ARBA" id="ARBA00022989"/>
    </source>
</evidence>
<dbReference type="Proteomes" id="UP000192276">
    <property type="component" value="Unassembled WGS sequence"/>
</dbReference>
<dbReference type="RefSeq" id="WP_081158859.1">
    <property type="nucleotide sequence ID" value="NZ_LWBP01000001.1"/>
</dbReference>
<keyword evidence="5 6" id="KW-0472">Membrane</keyword>
<evidence type="ECO:0000256" key="2">
    <source>
        <dbReference type="ARBA" id="ARBA00022475"/>
    </source>
</evidence>
<protein>
    <recommendedName>
        <fullName evidence="9">TIGR00374 family protein</fullName>
    </recommendedName>
</protein>
<comment type="caution">
    <text evidence="7">The sequence shown here is derived from an EMBL/GenBank/DDBJ whole genome shotgun (WGS) entry which is preliminary data.</text>
</comment>
<evidence type="ECO:0000256" key="6">
    <source>
        <dbReference type="SAM" id="Phobius"/>
    </source>
</evidence>
<comment type="subcellular location">
    <subcellularLocation>
        <location evidence="1">Cell membrane</location>
        <topology evidence="1">Multi-pass membrane protein</topology>
    </subcellularLocation>
</comment>
<reference evidence="8" key="1">
    <citation type="submission" date="2016-04" db="EMBL/GenBank/DDBJ databases">
        <authorList>
            <person name="Chen L."/>
            <person name="Zhuang W."/>
            <person name="Wang G."/>
        </authorList>
    </citation>
    <scope>NUCLEOTIDE SEQUENCE [LARGE SCALE GENOMIC DNA]</scope>
    <source>
        <strain evidence="8">208</strain>
    </source>
</reference>
<feature type="transmembrane region" description="Helical" evidence="6">
    <location>
        <begin position="132"/>
        <end position="154"/>
    </location>
</feature>
<sequence>MNKKILSVLQYILFLGLSIFLVWWSVKDISDKGWDDIKNAFRNANYLLIIPVMITLLLSHYSRALRWRILMGPLGYKPRVFNTYMAVLIGYMANLAIPRLGEVLKCTILARYEKVPADKLVGTIVAERAFDVLCLLLVIVITIATQADVIGGYLSVELNKIVQTKAGAFSTTRIFILLAILLVAVTAVVIVFKKFSHSRFIQKIKTIFQGIWHGITSVRYLKNKGWFIFHTLFIWTMYLLSVQIGFWAMKETAVYSIPQALSVLTMGSLAMIVPAPGAGLGVYALFVQNTMLAYGLKETLGFAFGQLMWSVQFFFALISGFIALTLLPYFNKSITVNEKS</sequence>
<gene>
    <name evidence="7" type="ORF">A4R26_01225</name>
</gene>
<dbReference type="PANTHER" id="PTHR39087">
    <property type="entry name" value="UPF0104 MEMBRANE PROTEIN MJ1595"/>
    <property type="match status" value="1"/>
</dbReference>
<dbReference type="OrthoDB" id="9812094at2"/>
<feature type="transmembrane region" description="Helical" evidence="6">
    <location>
        <begin position="174"/>
        <end position="192"/>
    </location>
</feature>
<feature type="transmembrane region" description="Helical" evidence="6">
    <location>
        <begin position="261"/>
        <end position="287"/>
    </location>
</feature>
<feature type="transmembrane region" description="Helical" evidence="6">
    <location>
        <begin position="307"/>
        <end position="330"/>
    </location>
</feature>
<keyword evidence="3 6" id="KW-0812">Transmembrane</keyword>
<accession>A0A1V9GDD0</accession>
<evidence type="ECO:0008006" key="9">
    <source>
        <dbReference type="Google" id="ProtNLM"/>
    </source>
</evidence>
<dbReference type="AlphaFoldDB" id="A0A1V9GDD0"/>
<proteinExistence type="predicted"/>
<evidence type="ECO:0000256" key="5">
    <source>
        <dbReference type="ARBA" id="ARBA00023136"/>
    </source>
</evidence>